<evidence type="ECO:0000256" key="3">
    <source>
        <dbReference type="ARBA" id="ARBA00022813"/>
    </source>
</evidence>
<organism evidence="8 9">
    <name type="scientific">Providencia stuartii</name>
    <dbReference type="NCBI Taxonomy" id="588"/>
    <lineage>
        <taxon>Bacteria</taxon>
        <taxon>Pseudomonadati</taxon>
        <taxon>Pseudomonadota</taxon>
        <taxon>Gammaproteobacteria</taxon>
        <taxon>Enterobacterales</taxon>
        <taxon>Morganellaceae</taxon>
        <taxon>Providencia</taxon>
    </lineage>
</organism>
<name>A0AAJ1JGD4_PROST</name>
<proteinExistence type="predicted"/>
<dbReference type="InterPro" id="IPR000246">
    <property type="entry name" value="Peptidase_T2"/>
</dbReference>
<dbReference type="SUPFAM" id="SSF56235">
    <property type="entry name" value="N-terminal nucleophile aminohydrolases (Ntn hydrolases)"/>
    <property type="match status" value="1"/>
</dbReference>
<evidence type="ECO:0000256" key="6">
    <source>
        <dbReference type="PIRSR" id="PIRSR600246-2"/>
    </source>
</evidence>
<evidence type="ECO:0000256" key="2">
    <source>
        <dbReference type="ARBA" id="ARBA00022801"/>
    </source>
</evidence>
<comment type="caution">
    <text evidence="8">The sequence shown here is derived from an EMBL/GenBank/DDBJ whole genome shotgun (WGS) entry which is preliminary data.</text>
</comment>
<keyword evidence="1" id="KW-0645">Protease</keyword>
<dbReference type="EMBL" id="JAREJI010000010">
    <property type="protein sequence ID" value="MDE8770746.1"/>
    <property type="molecule type" value="Genomic_DNA"/>
</dbReference>
<dbReference type="PANTHER" id="PTHR10188">
    <property type="entry name" value="L-ASPARAGINASE"/>
    <property type="match status" value="1"/>
</dbReference>
<feature type="site" description="Cleavage; by autolysis" evidence="7">
    <location>
        <begin position="217"/>
        <end position="218"/>
    </location>
</feature>
<evidence type="ECO:0000256" key="4">
    <source>
        <dbReference type="ARBA" id="ARBA00069124"/>
    </source>
</evidence>
<dbReference type="CDD" id="cd04701">
    <property type="entry name" value="Asparaginase_2"/>
    <property type="match status" value="1"/>
</dbReference>
<accession>A0AAJ1JGD4</accession>
<keyword evidence="3" id="KW-0068">Autocatalytic cleavage</keyword>
<gene>
    <name evidence="8" type="ORF">PZS58_14685</name>
</gene>
<feature type="binding site" evidence="6">
    <location>
        <begin position="269"/>
        <end position="272"/>
    </location>
    <ligand>
        <name>substrate</name>
    </ligand>
</feature>
<dbReference type="GO" id="GO:0006508">
    <property type="term" value="P:proteolysis"/>
    <property type="evidence" value="ECO:0007669"/>
    <property type="project" value="UniProtKB-KW"/>
</dbReference>
<feature type="active site" description="Nucleophile" evidence="5">
    <location>
        <position position="218"/>
    </location>
</feature>
<dbReference type="Pfam" id="PF01112">
    <property type="entry name" value="Asparaginase_2"/>
    <property type="match status" value="1"/>
</dbReference>
<dbReference type="PANTHER" id="PTHR10188:SF6">
    <property type="entry name" value="N(4)-(BETA-N-ACETYLGLUCOSAMINYL)-L-ASPARAGINASE"/>
    <property type="match status" value="1"/>
</dbReference>
<dbReference type="AlphaFoldDB" id="A0AAJ1JGD4"/>
<reference evidence="8 9" key="1">
    <citation type="submission" date="2023-03" db="EMBL/GenBank/DDBJ databases">
        <title>WGS of NDM-producing Providencia thailandensis from Ukrainian patients.</title>
        <authorList>
            <person name="Zabicka D."/>
            <person name="Izdebski R."/>
            <person name="Urbanowicz P."/>
            <person name="Biedrzycka M."/>
            <person name="Guzek A."/>
            <person name="Gniadkowski M."/>
        </authorList>
    </citation>
    <scope>NUCLEOTIDE SEQUENCE [LARGE SCALE GENOMIC DNA]</scope>
    <source>
        <strain evidence="8 9">8015-22</strain>
    </source>
</reference>
<dbReference type="InterPro" id="IPR029055">
    <property type="entry name" value="Ntn_hydrolases_N"/>
</dbReference>
<protein>
    <recommendedName>
        <fullName evidence="4">Isoaspartyl peptidase</fullName>
    </recommendedName>
</protein>
<dbReference type="RefSeq" id="WP_081095949.1">
    <property type="nucleotide sequence ID" value="NZ_BMYH01000008.1"/>
</dbReference>
<evidence type="ECO:0000256" key="7">
    <source>
        <dbReference type="PIRSR" id="PIRSR600246-3"/>
    </source>
</evidence>
<sequence length="354" mass="37936">MNNLLNMRLWLKNIFVNSIFIYLFLFSGAWAKDASFRLVIHGGAGDINEQNISAEFKKEHEIKLTEALQAGYDILSKGGDSIDAVQAAVIVMEDSPLYNAGKGASLTTDNKVELDASIMDGRTRKAGAVAGVSNVKNPIMAAYKVMTKTPYVMMGGVGAEQFAKSEGLDIVDPSYFMTEQRIEQLNKVKEISRKIDHEKGANASLFVDPLMYDYKYGTVGAVAIDIRGNLASATSTGGSTNKHYGRIGDSPIIGAGTYADNNTIAISTTGLGEVFMRSVAAYDVAAQIQYKGVSLSDATTNTLNTVSALGGTGGIIAIDKNGHFIMQFNTKGMFRGTIAEDGIPQVSILRSNSH</sequence>
<feature type="binding site" evidence="6">
    <location>
        <begin position="246"/>
        <end position="249"/>
    </location>
    <ligand>
        <name>substrate</name>
    </ligand>
</feature>
<evidence type="ECO:0000313" key="9">
    <source>
        <dbReference type="Proteomes" id="UP001163056"/>
    </source>
</evidence>
<evidence type="ECO:0000313" key="8">
    <source>
        <dbReference type="EMBL" id="MDE8770746.1"/>
    </source>
</evidence>
<evidence type="ECO:0000256" key="1">
    <source>
        <dbReference type="ARBA" id="ARBA00022670"/>
    </source>
</evidence>
<evidence type="ECO:0000256" key="5">
    <source>
        <dbReference type="PIRSR" id="PIRSR600246-1"/>
    </source>
</evidence>
<dbReference type="Gene3D" id="3.60.20.30">
    <property type="entry name" value="(Glycosyl)asparaginase"/>
    <property type="match status" value="1"/>
</dbReference>
<dbReference type="GO" id="GO:0008233">
    <property type="term" value="F:peptidase activity"/>
    <property type="evidence" value="ECO:0007669"/>
    <property type="project" value="UniProtKB-KW"/>
</dbReference>
<dbReference type="FunFam" id="3.60.20.30:FF:000001">
    <property type="entry name" value="Isoaspartyl peptidase/L-asparaginase"/>
    <property type="match status" value="1"/>
</dbReference>
<keyword evidence="2" id="KW-0378">Hydrolase</keyword>
<dbReference type="Proteomes" id="UP001163056">
    <property type="component" value="Unassembled WGS sequence"/>
</dbReference>
<dbReference type="GO" id="GO:0016811">
    <property type="term" value="F:hydrolase activity, acting on carbon-nitrogen (but not peptide) bonds, in linear amides"/>
    <property type="evidence" value="ECO:0007669"/>
    <property type="project" value="UniProtKB-ARBA"/>
</dbReference>